<keyword evidence="4" id="KW-1185">Reference proteome</keyword>
<reference evidence="4" key="1">
    <citation type="journal article" date="2019" name="Int. J. Syst. Evol. Microbiol.">
        <title>The Global Catalogue of Microorganisms (GCM) 10K type strain sequencing project: providing services to taxonomists for standard genome sequencing and annotation.</title>
        <authorList>
            <consortium name="The Broad Institute Genomics Platform"/>
            <consortium name="The Broad Institute Genome Sequencing Center for Infectious Disease"/>
            <person name="Wu L."/>
            <person name="Ma J."/>
        </authorList>
    </citation>
    <scope>NUCLEOTIDE SEQUENCE [LARGE SCALE GENOMIC DNA]</scope>
    <source>
        <strain evidence="4">CGMCC 1.8859</strain>
    </source>
</reference>
<dbReference type="Proteomes" id="UP000637267">
    <property type="component" value="Unassembled WGS sequence"/>
</dbReference>
<feature type="domain" description="Winged helix-turn-helix" evidence="2">
    <location>
        <begin position="37"/>
        <end position="103"/>
    </location>
</feature>
<comment type="caution">
    <text evidence="3">The sequence shown here is derived from an EMBL/GenBank/DDBJ whole genome shotgun (WGS) entry which is preliminary data.</text>
</comment>
<protein>
    <recommendedName>
        <fullName evidence="2">Winged helix-turn-helix domain-containing protein</fullName>
    </recommendedName>
</protein>
<dbReference type="InterPro" id="IPR055245">
    <property type="entry name" value="HTH_proteobacteria"/>
</dbReference>
<gene>
    <name evidence="3" type="ORF">GCM10010970_03430</name>
</gene>
<feature type="region of interest" description="Disordered" evidence="1">
    <location>
        <begin position="1"/>
        <end position="32"/>
    </location>
</feature>
<dbReference type="EMBL" id="BMLX01000001">
    <property type="protein sequence ID" value="GGP18150.1"/>
    <property type="molecule type" value="Genomic_DNA"/>
</dbReference>
<organism evidence="3 4">
    <name type="scientific">Silvimonas iriomotensis</name>
    <dbReference type="NCBI Taxonomy" id="449662"/>
    <lineage>
        <taxon>Bacteria</taxon>
        <taxon>Pseudomonadati</taxon>
        <taxon>Pseudomonadota</taxon>
        <taxon>Betaproteobacteria</taxon>
        <taxon>Neisseriales</taxon>
        <taxon>Chitinibacteraceae</taxon>
        <taxon>Silvimonas</taxon>
    </lineage>
</organism>
<dbReference type="Pfam" id="PF14090">
    <property type="entry name" value="HTH_39"/>
    <property type="match status" value="1"/>
</dbReference>
<dbReference type="RefSeq" id="WP_188701705.1">
    <property type="nucleotide sequence ID" value="NZ_BMLX01000001.1"/>
</dbReference>
<evidence type="ECO:0000313" key="3">
    <source>
        <dbReference type="EMBL" id="GGP18150.1"/>
    </source>
</evidence>
<sequence>MKKKNRHPNFPNSGQKELFGHDTAGAASDEPPTVTGQAAIVLELIRNGPVTSLQLIVDYTITNASTRITELRRMGFNIETNILKSVTFRGRIRSGIASYTLGKPEWLLPDPK</sequence>
<accession>A0ABQ2P4Q7</accession>
<evidence type="ECO:0000313" key="4">
    <source>
        <dbReference type="Proteomes" id="UP000637267"/>
    </source>
</evidence>
<name>A0ABQ2P4Q7_9NEIS</name>
<evidence type="ECO:0000259" key="2">
    <source>
        <dbReference type="Pfam" id="PF14090"/>
    </source>
</evidence>
<proteinExistence type="predicted"/>
<evidence type="ECO:0000256" key="1">
    <source>
        <dbReference type="SAM" id="MobiDB-lite"/>
    </source>
</evidence>